<accession>A0AAP2BIB6</accession>
<gene>
    <name evidence="2" type="ORF">J7S78_13710</name>
</gene>
<keyword evidence="3" id="KW-1185">Reference proteome</keyword>
<evidence type="ECO:0000256" key="1">
    <source>
        <dbReference type="SAM" id="SignalP"/>
    </source>
</evidence>
<keyword evidence="1" id="KW-0732">Signal</keyword>
<dbReference type="Proteomes" id="UP000673434">
    <property type="component" value="Unassembled WGS sequence"/>
</dbReference>
<name>A0AAP2BIB6_KLEOX</name>
<feature type="chain" id="PRO_5042927089" description="Lipoprotein" evidence="1">
    <location>
        <begin position="21"/>
        <end position="107"/>
    </location>
</feature>
<evidence type="ECO:0000313" key="3">
    <source>
        <dbReference type="Proteomes" id="UP000673434"/>
    </source>
</evidence>
<organism evidence="2 3">
    <name type="scientific">Klebsiella oxytoca</name>
    <dbReference type="NCBI Taxonomy" id="571"/>
    <lineage>
        <taxon>Bacteria</taxon>
        <taxon>Pseudomonadati</taxon>
        <taxon>Pseudomonadota</taxon>
        <taxon>Gammaproteobacteria</taxon>
        <taxon>Enterobacterales</taxon>
        <taxon>Enterobacteriaceae</taxon>
        <taxon>Klebsiella/Raoultella group</taxon>
        <taxon>Klebsiella</taxon>
    </lineage>
</organism>
<protein>
    <recommendedName>
        <fullName evidence="4">Lipoprotein</fullName>
    </recommendedName>
</protein>
<reference evidence="2 3" key="1">
    <citation type="submission" date="2021-03" db="EMBL/GenBank/DDBJ databases">
        <authorList>
            <person name="Stanton E."/>
        </authorList>
    </citation>
    <scope>NUCLEOTIDE SEQUENCE [LARGE SCALE GENOMIC DNA]</scope>
    <source>
        <strain evidence="2 3">2020EL-00037</strain>
    </source>
</reference>
<proteinExistence type="predicted"/>
<evidence type="ECO:0008006" key="4">
    <source>
        <dbReference type="Google" id="ProtNLM"/>
    </source>
</evidence>
<dbReference type="PROSITE" id="PS51257">
    <property type="entry name" value="PROKAR_LIPOPROTEIN"/>
    <property type="match status" value="1"/>
</dbReference>
<sequence length="107" mass="11709">MILKCTLPILLVLITGCATPQAIHESQDSSPQPDASDTLIERTSALQVLKDAGLMVNDDYSSADYIPNSNETMIIADVRDAPCKMIFRYITTSNGDFWMPNQIGCSP</sequence>
<feature type="signal peptide" evidence="1">
    <location>
        <begin position="1"/>
        <end position="20"/>
    </location>
</feature>
<dbReference type="EMBL" id="JAGKON010000013">
    <property type="protein sequence ID" value="MBQ0600849.1"/>
    <property type="molecule type" value="Genomic_DNA"/>
</dbReference>
<evidence type="ECO:0000313" key="2">
    <source>
        <dbReference type="EMBL" id="MBQ0600849.1"/>
    </source>
</evidence>
<comment type="caution">
    <text evidence="2">The sequence shown here is derived from an EMBL/GenBank/DDBJ whole genome shotgun (WGS) entry which is preliminary data.</text>
</comment>
<dbReference type="RefSeq" id="WP_210846253.1">
    <property type="nucleotide sequence ID" value="NZ_JAGKON010000013.1"/>
</dbReference>
<dbReference type="AlphaFoldDB" id="A0AAP2BIB6"/>